<feature type="compositionally biased region" description="Low complexity" evidence="3">
    <location>
        <begin position="393"/>
        <end position="403"/>
    </location>
</feature>
<feature type="region of interest" description="Disordered" evidence="3">
    <location>
        <begin position="393"/>
        <end position="418"/>
    </location>
</feature>
<dbReference type="InterPro" id="IPR002048">
    <property type="entry name" value="EF_hand_dom"/>
</dbReference>
<keyword evidence="6" id="KW-1185">Reference proteome</keyword>
<name>A0ABX1VEA1_9PLAN</name>
<evidence type="ECO:0000256" key="3">
    <source>
        <dbReference type="SAM" id="MobiDB-lite"/>
    </source>
</evidence>
<dbReference type="SUPFAM" id="SSF47473">
    <property type="entry name" value="EF-hand"/>
    <property type="match status" value="2"/>
</dbReference>
<feature type="compositionally biased region" description="Acidic residues" evidence="3">
    <location>
        <begin position="513"/>
        <end position="523"/>
    </location>
</feature>
<feature type="region of interest" description="Disordered" evidence="3">
    <location>
        <begin position="432"/>
        <end position="477"/>
    </location>
</feature>
<evidence type="ECO:0000256" key="2">
    <source>
        <dbReference type="ARBA" id="ARBA00022737"/>
    </source>
</evidence>
<feature type="domain" description="EF-hand" evidence="4">
    <location>
        <begin position="413"/>
        <end position="427"/>
    </location>
</feature>
<accession>A0ABX1VEA1</accession>
<feature type="compositionally biased region" description="Basic and acidic residues" evidence="3">
    <location>
        <begin position="440"/>
        <end position="476"/>
    </location>
</feature>
<feature type="domain" description="EF-hand" evidence="4">
    <location>
        <begin position="489"/>
        <end position="507"/>
    </location>
</feature>
<dbReference type="Proteomes" id="UP000609651">
    <property type="component" value="Unassembled WGS sequence"/>
</dbReference>
<feature type="region of interest" description="Disordered" evidence="3">
    <location>
        <begin position="490"/>
        <end position="533"/>
    </location>
</feature>
<dbReference type="Gene3D" id="1.10.238.10">
    <property type="entry name" value="EF-hand"/>
    <property type="match status" value="4"/>
</dbReference>
<reference evidence="5 6" key="1">
    <citation type="journal article" date="2020" name="Syst. Appl. Microbiol.">
        <title>Alienimonas chondri sp. nov., a novel planctomycete isolated from the biofilm of the red alga Chondrus crispus.</title>
        <authorList>
            <person name="Vitorino I."/>
            <person name="Albuquerque L."/>
            <person name="Wiegand S."/>
            <person name="Kallscheuer N."/>
            <person name="da Costa M.S."/>
            <person name="Lobo-da-Cunha A."/>
            <person name="Jogler C."/>
            <person name="Lage O.M."/>
        </authorList>
    </citation>
    <scope>NUCLEOTIDE SEQUENCE [LARGE SCALE GENOMIC DNA]</scope>
    <source>
        <strain evidence="5 6">LzC2</strain>
    </source>
</reference>
<evidence type="ECO:0000256" key="1">
    <source>
        <dbReference type="ARBA" id="ARBA00022723"/>
    </source>
</evidence>
<dbReference type="InterPro" id="IPR039647">
    <property type="entry name" value="EF_hand_pair_protein_CML-like"/>
</dbReference>
<comment type="caution">
    <text evidence="5">The sequence shown here is derived from an EMBL/GenBank/DDBJ whole genome shotgun (WGS) entry which is preliminary data.</text>
</comment>
<organism evidence="5 6">
    <name type="scientific">Alienimonas chondri</name>
    <dbReference type="NCBI Taxonomy" id="2681879"/>
    <lineage>
        <taxon>Bacteria</taxon>
        <taxon>Pseudomonadati</taxon>
        <taxon>Planctomycetota</taxon>
        <taxon>Planctomycetia</taxon>
        <taxon>Planctomycetales</taxon>
        <taxon>Planctomycetaceae</taxon>
        <taxon>Alienimonas</taxon>
    </lineage>
</organism>
<dbReference type="InterPro" id="IPR011992">
    <property type="entry name" value="EF-hand-dom_pair"/>
</dbReference>
<feature type="domain" description="EF-hand" evidence="4">
    <location>
        <begin position="148"/>
        <end position="162"/>
    </location>
</feature>
<keyword evidence="1" id="KW-0479">Metal-binding</keyword>
<protein>
    <recommendedName>
        <fullName evidence="4">EF-hand domain-containing protein</fullName>
    </recommendedName>
</protein>
<gene>
    <name evidence="5" type="ORF">LzC2_16850</name>
</gene>
<dbReference type="InterPro" id="IPR018247">
    <property type="entry name" value="EF_Hand_1_Ca_BS"/>
</dbReference>
<evidence type="ECO:0000259" key="4">
    <source>
        <dbReference type="Pfam" id="PF13202"/>
    </source>
</evidence>
<sequence>MFAPLAAAVLLCGFAADDGAASSPERVEFLVLAPNGPLRIAADVTVDRRPFTDSAGRYRETLMSLVDADGDGRVTRAEAARTPTPRVLGGGGDANEAVMELLALFDEAGEPGMPVDRFRSWVEGVMGPPVRVRQRFAGGDASDVVGVLDADGDGRLTPEELRGAAAGPYDFDADGTLSAAELAPFRSSAQRAERRHFPPSSPFRLLTPVKSPGLAADLAERYGTSEAPDEPHLVISVRLIATSFGLPRLSVIANHAPERVSVAEDRRSMTLTIDSDPRSGAPGLEIELAADRVELLGSDAISLGLLNMVRADGDANGYLDMMEFPAANLPGAPEFADVDRDGDEQATREEVRAFLEEDLRLANSRIYLLSEAERSELFGLLDADDDGRLTPAERSAAAEAFASTGRRPGSPAALDRDRDGAITADELVGRFTLHLGPGRPPDRPPSADELEMIRGRDPGVRSEEGPEWFRRSDRNGDGALTWAEFVGPRDAFDRFDGDGDGTLTPAEASGSAPDDDESPDDGEEPRRGGESLD</sequence>
<dbReference type="RefSeq" id="WP_171185805.1">
    <property type="nucleotide sequence ID" value="NZ_WTPX01000043.1"/>
</dbReference>
<dbReference type="PANTHER" id="PTHR10891">
    <property type="entry name" value="EF-HAND CALCIUM-BINDING DOMAIN CONTAINING PROTEIN"/>
    <property type="match status" value="1"/>
</dbReference>
<evidence type="ECO:0000313" key="6">
    <source>
        <dbReference type="Proteomes" id="UP000609651"/>
    </source>
</evidence>
<evidence type="ECO:0000313" key="5">
    <source>
        <dbReference type="EMBL" id="NNJ25613.1"/>
    </source>
</evidence>
<feature type="compositionally biased region" description="Basic and acidic residues" evidence="3">
    <location>
        <begin position="524"/>
        <end position="533"/>
    </location>
</feature>
<dbReference type="PROSITE" id="PS00018">
    <property type="entry name" value="EF_HAND_1"/>
    <property type="match status" value="3"/>
</dbReference>
<keyword evidence="2" id="KW-0677">Repeat</keyword>
<dbReference type="EMBL" id="WTPX01000043">
    <property type="protein sequence ID" value="NNJ25613.1"/>
    <property type="molecule type" value="Genomic_DNA"/>
</dbReference>
<dbReference type="Pfam" id="PF13202">
    <property type="entry name" value="EF-hand_5"/>
    <property type="match status" value="4"/>
</dbReference>
<proteinExistence type="predicted"/>
<feature type="domain" description="EF-hand" evidence="4">
    <location>
        <begin position="468"/>
        <end position="485"/>
    </location>
</feature>